<dbReference type="EMBL" id="CM044706">
    <property type="protein sequence ID" value="KAI5660065.1"/>
    <property type="molecule type" value="Genomic_DNA"/>
</dbReference>
<evidence type="ECO:0000313" key="1">
    <source>
        <dbReference type="EMBL" id="KAI5660065.1"/>
    </source>
</evidence>
<proteinExistence type="predicted"/>
<comment type="caution">
    <text evidence="1">The sequence shown here is derived from an EMBL/GenBank/DDBJ whole genome shotgun (WGS) entry which is preliminary data.</text>
</comment>
<organism evidence="1 2">
    <name type="scientific">Catharanthus roseus</name>
    <name type="common">Madagascar periwinkle</name>
    <name type="synonym">Vinca rosea</name>
    <dbReference type="NCBI Taxonomy" id="4058"/>
    <lineage>
        <taxon>Eukaryota</taxon>
        <taxon>Viridiplantae</taxon>
        <taxon>Streptophyta</taxon>
        <taxon>Embryophyta</taxon>
        <taxon>Tracheophyta</taxon>
        <taxon>Spermatophyta</taxon>
        <taxon>Magnoliopsida</taxon>
        <taxon>eudicotyledons</taxon>
        <taxon>Gunneridae</taxon>
        <taxon>Pentapetalae</taxon>
        <taxon>asterids</taxon>
        <taxon>lamiids</taxon>
        <taxon>Gentianales</taxon>
        <taxon>Apocynaceae</taxon>
        <taxon>Rauvolfioideae</taxon>
        <taxon>Vinceae</taxon>
        <taxon>Catharanthinae</taxon>
        <taxon>Catharanthus</taxon>
    </lineage>
</organism>
<sequence length="301" mass="34938">MSDNYAIGISTKEDDHEEESKKKPSIQGFWFPYQEHFEAQPNDIFVCSFPKTGTTWLKALAFAISTRNQVGLKPSPLLTNMPHECVPFLEFDPVHHDKRDPDQLPLFATHIPYDSLPKSIIESAGCKIIYICRDPKDTFVSLWYFLTKLTDTEVCFEKEFDLFCQGKSGFGPFWDHVLGFWKASLESPERILFLKYEDMKKDHNLFYVRRLAEFMNQPFTKEEEDKQLPKKIMDLCSFGNLSSLEVNKNEKYFAEFGIKNSAFFRKGEIGDWKNHLTKEMAETIDRISEEKLGTCGLKFGA</sequence>
<keyword evidence="2" id="KW-1185">Reference proteome</keyword>
<reference evidence="2" key="1">
    <citation type="journal article" date="2023" name="Nat. Plants">
        <title>Single-cell RNA sequencing provides a high-resolution roadmap for understanding the multicellular compartmentation of specialized metabolism.</title>
        <authorList>
            <person name="Sun S."/>
            <person name="Shen X."/>
            <person name="Li Y."/>
            <person name="Li Y."/>
            <person name="Wang S."/>
            <person name="Li R."/>
            <person name="Zhang H."/>
            <person name="Shen G."/>
            <person name="Guo B."/>
            <person name="Wei J."/>
            <person name="Xu J."/>
            <person name="St-Pierre B."/>
            <person name="Chen S."/>
            <person name="Sun C."/>
        </authorList>
    </citation>
    <scope>NUCLEOTIDE SEQUENCE [LARGE SCALE GENOMIC DNA]</scope>
</reference>
<accession>A0ACC0AIH7</accession>
<gene>
    <name evidence="1" type="ORF">M9H77_28858</name>
</gene>
<name>A0ACC0AIH7_CATRO</name>
<evidence type="ECO:0000313" key="2">
    <source>
        <dbReference type="Proteomes" id="UP001060085"/>
    </source>
</evidence>
<dbReference type="Proteomes" id="UP001060085">
    <property type="component" value="Linkage Group LG06"/>
</dbReference>
<protein>
    <submittedName>
        <fullName evidence="1">Uncharacterized protein</fullName>
    </submittedName>
</protein>